<keyword evidence="3" id="KW-1185">Reference proteome</keyword>
<evidence type="ECO:0000313" key="3">
    <source>
        <dbReference type="Proteomes" id="UP001497382"/>
    </source>
</evidence>
<gene>
    <name evidence="2" type="ORF">LARSCL_LOCUS4899</name>
</gene>
<proteinExistence type="predicted"/>
<accession>A0AAV1ZDY8</accession>
<evidence type="ECO:0000313" key="2">
    <source>
        <dbReference type="EMBL" id="CAL1269728.1"/>
    </source>
</evidence>
<protein>
    <submittedName>
        <fullName evidence="2">Uncharacterized protein</fullName>
    </submittedName>
</protein>
<dbReference type="AlphaFoldDB" id="A0AAV1ZDY8"/>
<organism evidence="2 3">
    <name type="scientific">Larinioides sclopetarius</name>
    <dbReference type="NCBI Taxonomy" id="280406"/>
    <lineage>
        <taxon>Eukaryota</taxon>
        <taxon>Metazoa</taxon>
        <taxon>Ecdysozoa</taxon>
        <taxon>Arthropoda</taxon>
        <taxon>Chelicerata</taxon>
        <taxon>Arachnida</taxon>
        <taxon>Araneae</taxon>
        <taxon>Araneomorphae</taxon>
        <taxon>Entelegynae</taxon>
        <taxon>Araneoidea</taxon>
        <taxon>Araneidae</taxon>
        <taxon>Larinioides</taxon>
    </lineage>
</organism>
<name>A0AAV1ZDY8_9ARAC</name>
<dbReference type="EMBL" id="CAXIEN010000043">
    <property type="protein sequence ID" value="CAL1269728.1"/>
    <property type="molecule type" value="Genomic_DNA"/>
</dbReference>
<reference evidence="2 3" key="1">
    <citation type="submission" date="2024-04" db="EMBL/GenBank/DDBJ databases">
        <authorList>
            <person name="Rising A."/>
            <person name="Reimegard J."/>
            <person name="Sonavane S."/>
            <person name="Akerstrom W."/>
            <person name="Nylinder S."/>
            <person name="Hedman E."/>
            <person name="Kallberg Y."/>
        </authorList>
    </citation>
    <scope>NUCLEOTIDE SEQUENCE [LARGE SCALE GENOMIC DNA]</scope>
</reference>
<dbReference type="Proteomes" id="UP001497382">
    <property type="component" value="Unassembled WGS sequence"/>
</dbReference>
<evidence type="ECO:0000256" key="1">
    <source>
        <dbReference type="SAM" id="Phobius"/>
    </source>
</evidence>
<feature type="transmembrane region" description="Helical" evidence="1">
    <location>
        <begin position="27"/>
        <end position="45"/>
    </location>
</feature>
<sequence>MIRTKKPVYIMASSMHDVCLFERRLCILLKKAFFFFCSLFYYCFIRTRKL</sequence>
<keyword evidence="1" id="KW-1133">Transmembrane helix</keyword>
<comment type="caution">
    <text evidence="2">The sequence shown here is derived from an EMBL/GenBank/DDBJ whole genome shotgun (WGS) entry which is preliminary data.</text>
</comment>
<keyword evidence="1" id="KW-0812">Transmembrane</keyword>
<keyword evidence="1" id="KW-0472">Membrane</keyword>